<name>A0A0G2IDK8_9EURO</name>
<dbReference type="EMBL" id="LCZI01000115">
    <property type="protein sequence ID" value="KKZ68365.1"/>
    <property type="molecule type" value="Genomic_DNA"/>
</dbReference>
<dbReference type="VEuPathDB" id="FungiDB:EMCG_05951"/>
<sequence>MGGFKRPSKQSPHQNKRQKGLAAYSDMDTASCTWPGGQDPSPQSAPNGHHQIPPPHDQGNGGPVQPNIGPYPYNLDTSGDSSSSTDNSMNRMPGIKYHTRDNIMSTQPLAAESNYAHYHLQNGQSHMQSFAPMYPEFRGQQSTSNGNGPMHNNNNGNGNGIGVNGQMPDIHCNETFDVPSQNGQSNNMVAHHNGMAQTLHGGYHEAAPQYLSPYAHQSAPHPAAPHHPVQNGINIPTHPESNGVQANTGHLNPTLDTMNNGIGSHHPGSWGSHPFLGQNLLALDNRPGLPQSLNQYTAPGSMGTVGCPVANGTHQTDVEHPNQGVVTGSPGGRQTGAAISPAHGAPPFPHHAAPASDPVYVKTGIPGYQADANVRHQNSQAPSSNAQAPDRSPGSGAFPHPNPSYGGFNMPPSSNVIGSGVQVPSSMDAGPPLNANPPGFQNGQSHNPVHGDFQPADNHNVEYTRGPYAGQHPNANNPGFQNGVAHNPALGFQPPGISNAAHTGSPYFGPRPNTVTGSNGVTHETNARPPPAQCSASAPVPTTFLNQQAPRHAFDLHLLQDPILRRPPPSNVPIAGAMDTHIYPVMAGYPVPGHPGPANDHLNGTGTGKGLSPTHAHVKQPHANPRKDSGMAFMVDDGGNRKKGVQKRGQPRKSRAGKGKGGGGKASGLPLLRLLPNGKCAQAPMTPDVSPSAVGHGNGCGGAPSGLPDLQLNGRVQAPTWIEMLAGLPLAPHESNGSAPWVNSSHQQNGVHMYPTMAQGGNGGAPPRPPALQAPAQPTTVPTAVGMPPGVPAIPNHGFDIASEVNDMWWVFDDVPLLPDPLDDLLKKFHTERNGVHGEKDLLAPAWLAHSMSFESRPGVLAHRAAAIMQQDQPGTVRMSDIQPDTDARFRKKMKRIDHEIFPGLPGQTQWPLGSSLDHPGAANFRLEIRPGSSGGKQRPGGGGKMTVGNPEVPPPKDVSNTART</sequence>
<gene>
    <name evidence="2" type="ORF">EMCG_05951</name>
</gene>
<reference evidence="3" key="1">
    <citation type="journal article" date="2015" name="PLoS Genet.">
        <title>The dynamic genome and transcriptome of the human fungal pathogen Blastomyces and close relative Emmonsia.</title>
        <authorList>
            <person name="Munoz J.F."/>
            <person name="Gauthier G.M."/>
            <person name="Desjardins C.A."/>
            <person name="Gallo J.E."/>
            <person name="Holder J."/>
            <person name="Sullivan T.D."/>
            <person name="Marty A.J."/>
            <person name="Carmen J.C."/>
            <person name="Chen Z."/>
            <person name="Ding L."/>
            <person name="Gujja S."/>
            <person name="Magrini V."/>
            <person name="Misas E."/>
            <person name="Mitreva M."/>
            <person name="Priest M."/>
            <person name="Saif S."/>
            <person name="Whiston E.A."/>
            <person name="Young S."/>
            <person name="Zeng Q."/>
            <person name="Goldman W.E."/>
            <person name="Mardis E.R."/>
            <person name="Taylor J.W."/>
            <person name="McEwen J.G."/>
            <person name="Clay O.K."/>
            <person name="Klein B.S."/>
            <person name="Cuomo C.A."/>
        </authorList>
    </citation>
    <scope>NUCLEOTIDE SEQUENCE [LARGE SCALE GENOMIC DNA]</scope>
    <source>
        <strain evidence="3">UAMH 3008</strain>
    </source>
</reference>
<feature type="region of interest" description="Disordered" evidence="1">
    <location>
        <begin position="926"/>
        <end position="965"/>
    </location>
</feature>
<proteinExistence type="predicted"/>
<organism evidence="2 3">
    <name type="scientific">[Emmonsia] crescens</name>
    <dbReference type="NCBI Taxonomy" id="73230"/>
    <lineage>
        <taxon>Eukaryota</taxon>
        <taxon>Fungi</taxon>
        <taxon>Dikarya</taxon>
        <taxon>Ascomycota</taxon>
        <taxon>Pezizomycotina</taxon>
        <taxon>Eurotiomycetes</taxon>
        <taxon>Eurotiomycetidae</taxon>
        <taxon>Onygenales</taxon>
        <taxon>Ajellomycetaceae</taxon>
        <taxon>Emergomyces</taxon>
    </lineage>
</organism>
<protein>
    <submittedName>
        <fullName evidence="2">Uncharacterized protein</fullName>
    </submittedName>
</protein>
<dbReference type="AlphaFoldDB" id="A0A0G2IDK8"/>
<feature type="region of interest" description="Disordered" evidence="1">
    <location>
        <begin position="594"/>
        <end position="670"/>
    </location>
</feature>
<feature type="region of interest" description="Disordered" evidence="1">
    <location>
        <begin position="314"/>
        <end position="364"/>
    </location>
</feature>
<feature type="compositionally biased region" description="Basic residues" evidence="1">
    <location>
        <begin position="641"/>
        <end position="658"/>
    </location>
</feature>
<dbReference type="Proteomes" id="UP000034164">
    <property type="component" value="Unassembled WGS sequence"/>
</dbReference>
<accession>A0A0G2IDK8</accession>
<feature type="region of interest" description="Disordered" evidence="1">
    <location>
        <begin position="1"/>
        <end position="93"/>
    </location>
</feature>
<evidence type="ECO:0000313" key="2">
    <source>
        <dbReference type="EMBL" id="KKZ68365.1"/>
    </source>
</evidence>
<dbReference type="OrthoDB" id="4182023at2759"/>
<feature type="compositionally biased region" description="Polar residues" evidence="1">
    <location>
        <begin position="411"/>
        <end position="425"/>
    </location>
</feature>
<feature type="region of interest" description="Disordered" evidence="1">
    <location>
        <begin position="376"/>
        <end position="457"/>
    </location>
</feature>
<comment type="caution">
    <text evidence="2">The sequence shown here is derived from an EMBL/GenBank/DDBJ whole genome shotgun (WGS) entry which is preliminary data.</text>
</comment>
<feature type="compositionally biased region" description="Low complexity" evidence="1">
    <location>
        <begin position="76"/>
        <end position="88"/>
    </location>
</feature>
<evidence type="ECO:0000256" key="1">
    <source>
        <dbReference type="SAM" id="MobiDB-lite"/>
    </source>
</evidence>
<evidence type="ECO:0000313" key="3">
    <source>
        <dbReference type="Proteomes" id="UP000034164"/>
    </source>
</evidence>
<feature type="compositionally biased region" description="Gly residues" evidence="1">
    <location>
        <begin position="933"/>
        <end position="946"/>
    </location>
</feature>
<feature type="compositionally biased region" description="Polar residues" evidence="1">
    <location>
        <begin position="376"/>
        <end position="387"/>
    </location>
</feature>